<dbReference type="EMBL" id="JSZA02000372">
    <property type="protein sequence ID" value="TGN99751.1"/>
    <property type="molecule type" value="Genomic_DNA"/>
</dbReference>
<evidence type="ECO:0000256" key="1">
    <source>
        <dbReference type="SAM" id="Phobius"/>
    </source>
</evidence>
<keyword evidence="1" id="KW-0472">Membrane</keyword>
<accession>A0A4E0QWQ2</accession>
<name>A0A4E0QWQ2_9GAMM</name>
<feature type="transmembrane region" description="Helical" evidence="1">
    <location>
        <begin position="35"/>
        <end position="55"/>
    </location>
</feature>
<organism evidence="2 3">
    <name type="scientific">Candidatus Thiomargarita nelsonii</name>
    <dbReference type="NCBI Taxonomy" id="1003181"/>
    <lineage>
        <taxon>Bacteria</taxon>
        <taxon>Pseudomonadati</taxon>
        <taxon>Pseudomonadota</taxon>
        <taxon>Gammaproteobacteria</taxon>
        <taxon>Thiotrichales</taxon>
        <taxon>Thiotrichaceae</taxon>
        <taxon>Thiomargarita</taxon>
    </lineage>
</organism>
<sequence length="81" mass="9339">MSHCFFRPPKLNIFTDTRATGQGLFFQKIQRFKNFYQKIIAFSVMSVNFLIGGAIDNWSGGGFVWLFRSFVRQHSIGRGTI</sequence>
<evidence type="ECO:0000313" key="3">
    <source>
        <dbReference type="Proteomes" id="UP000030428"/>
    </source>
</evidence>
<keyword evidence="1" id="KW-1133">Transmembrane helix</keyword>
<evidence type="ECO:0000313" key="2">
    <source>
        <dbReference type="EMBL" id="TGN99751.1"/>
    </source>
</evidence>
<keyword evidence="3" id="KW-1185">Reference proteome</keyword>
<keyword evidence="1" id="KW-0812">Transmembrane</keyword>
<reference evidence="2 3" key="1">
    <citation type="journal article" date="2016" name="Front. Microbiol.">
        <title>Single-Cell (Meta-)Genomics of a Dimorphic Candidatus Thiomargarita nelsonii Reveals Genomic Plasticity.</title>
        <authorList>
            <person name="Flood B.E."/>
            <person name="Fliss P."/>
            <person name="Jones D.S."/>
            <person name="Dick G.J."/>
            <person name="Jain S."/>
            <person name="Kaster A.K."/>
            <person name="Winkel M."/>
            <person name="Mussmann M."/>
            <person name="Bailey J."/>
        </authorList>
    </citation>
    <scope>NUCLEOTIDE SEQUENCE [LARGE SCALE GENOMIC DNA]</scope>
    <source>
        <strain evidence="2">Hydrate Ridge</strain>
    </source>
</reference>
<gene>
    <name evidence="2" type="ORF">PN36_33810</name>
</gene>
<protein>
    <submittedName>
        <fullName evidence="2">Uncharacterized protein</fullName>
    </submittedName>
</protein>
<proteinExistence type="predicted"/>
<dbReference type="Proteomes" id="UP000030428">
    <property type="component" value="Unassembled WGS sequence"/>
</dbReference>
<dbReference type="AlphaFoldDB" id="A0A4E0QWQ2"/>
<comment type="caution">
    <text evidence="2">The sequence shown here is derived from an EMBL/GenBank/DDBJ whole genome shotgun (WGS) entry which is preliminary data.</text>
</comment>